<dbReference type="AlphaFoldDB" id="A0A2N7NFS6"/>
<organism evidence="1 2">
    <name type="scientific">Vibrio tasmaniensis</name>
    <dbReference type="NCBI Taxonomy" id="212663"/>
    <lineage>
        <taxon>Bacteria</taxon>
        <taxon>Pseudomonadati</taxon>
        <taxon>Pseudomonadota</taxon>
        <taxon>Gammaproteobacteria</taxon>
        <taxon>Vibrionales</taxon>
        <taxon>Vibrionaceae</taxon>
        <taxon>Vibrio</taxon>
    </lineage>
</organism>
<comment type="caution">
    <text evidence="1">The sequence shown here is derived from an EMBL/GenBank/DDBJ whole genome shotgun (WGS) entry which is preliminary data.</text>
</comment>
<evidence type="ECO:0000313" key="1">
    <source>
        <dbReference type="EMBL" id="PMP12699.1"/>
    </source>
</evidence>
<gene>
    <name evidence="1" type="ORF">BCS92_18270</name>
</gene>
<sequence>MYEPTDGVVDFKLGSVVVIFQRRPKNHQCHRVDDGRFHVQWVVVVALDNEIFRAAFKGKEALAERLD</sequence>
<dbReference type="Proteomes" id="UP000235579">
    <property type="component" value="Unassembled WGS sequence"/>
</dbReference>
<proteinExistence type="predicted"/>
<reference evidence="2" key="1">
    <citation type="submission" date="2016-07" db="EMBL/GenBank/DDBJ databases">
        <title>Nontailed viruses are major unrecognized killers of bacteria in the ocean.</title>
        <authorList>
            <person name="Kauffman K."/>
            <person name="Hussain F."/>
            <person name="Yang J."/>
            <person name="Arevalo P."/>
            <person name="Brown J."/>
            <person name="Cutler M."/>
            <person name="Kelly L."/>
            <person name="Polz M.F."/>
        </authorList>
    </citation>
    <scope>NUCLEOTIDE SEQUENCE [LARGE SCALE GENOMIC DNA]</scope>
    <source>
        <strain evidence="2">10N.222.48.A2</strain>
    </source>
</reference>
<name>A0A2N7NFS6_9VIBR</name>
<protein>
    <submittedName>
        <fullName evidence="1">Uncharacterized protein</fullName>
    </submittedName>
</protein>
<dbReference type="EMBL" id="MDBP01000051">
    <property type="protein sequence ID" value="PMP12699.1"/>
    <property type="molecule type" value="Genomic_DNA"/>
</dbReference>
<evidence type="ECO:0000313" key="2">
    <source>
        <dbReference type="Proteomes" id="UP000235579"/>
    </source>
</evidence>
<accession>A0A2N7NFS6</accession>